<reference evidence="2 3" key="1">
    <citation type="submission" date="2014-06" db="EMBL/GenBank/DDBJ databases">
        <title>Evolutionary Origins and Diversification of the Mycorrhizal Mutualists.</title>
        <authorList>
            <consortium name="DOE Joint Genome Institute"/>
            <consortium name="Mycorrhizal Genomics Consortium"/>
            <person name="Kohler A."/>
            <person name="Kuo A."/>
            <person name="Nagy L.G."/>
            <person name="Floudas D."/>
            <person name="Copeland A."/>
            <person name="Barry K.W."/>
            <person name="Cichocki N."/>
            <person name="Veneault-Fourrey C."/>
            <person name="LaButti K."/>
            <person name="Lindquist E.A."/>
            <person name="Lipzen A."/>
            <person name="Lundell T."/>
            <person name="Morin E."/>
            <person name="Murat C."/>
            <person name="Riley R."/>
            <person name="Ohm R."/>
            <person name="Sun H."/>
            <person name="Tunlid A."/>
            <person name="Henrissat B."/>
            <person name="Grigoriev I.V."/>
            <person name="Hibbett D.S."/>
            <person name="Martin F."/>
        </authorList>
    </citation>
    <scope>NUCLEOTIDE SEQUENCE [LARGE SCALE GENOMIC DNA]</scope>
    <source>
        <strain evidence="2 3">SS14</strain>
    </source>
</reference>
<dbReference type="Proteomes" id="UP000054279">
    <property type="component" value="Unassembled WGS sequence"/>
</dbReference>
<accession>A0A0C9U3J8</accession>
<evidence type="ECO:0000313" key="2">
    <source>
        <dbReference type="EMBL" id="KIJ23697.1"/>
    </source>
</evidence>
<proteinExistence type="predicted"/>
<sequence>MKVWQIQAKYITKATITAAFKHLGIWPINRDIFTKEGFTPSLNFSTELSMPSTFPKMITSSPFSAKMTDRRPTDISSDNDSSDSDDSSFMDVLSPTRWYRNLPFNQ</sequence>
<evidence type="ECO:0000313" key="3">
    <source>
        <dbReference type="Proteomes" id="UP000054279"/>
    </source>
</evidence>
<dbReference type="EMBL" id="KN837607">
    <property type="protein sequence ID" value="KIJ23697.1"/>
    <property type="molecule type" value="Genomic_DNA"/>
</dbReference>
<gene>
    <name evidence="2" type="ORF">M422DRAFT_275668</name>
</gene>
<name>A0A0C9U3J8_SPHS4</name>
<organism evidence="2 3">
    <name type="scientific">Sphaerobolus stellatus (strain SS14)</name>
    <dbReference type="NCBI Taxonomy" id="990650"/>
    <lineage>
        <taxon>Eukaryota</taxon>
        <taxon>Fungi</taxon>
        <taxon>Dikarya</taxon>
        <taxon>Basidiomycota</taxon>
        <taxon>Agaricomycotina</taxon>
        <taxon>Agaricomycetes</taxon>
        <taxon>Phallomycetidae</taxon>
        <taxon>Geastrales</taxon>
        <taxon>Sphaerobolaceae</taxon>
        <taxon>Sphaerobolus</taxon>
    </lineage>
</organism>
<protein>
    <submittedName>
        <fullName evidence="2">Uncharacterized protein</fullName>
    </submittedName>
</protein>
<dbReference type="AlphaFoldDB" id="A0A0C9U3J8"/>
<feature type="region of interest" description="Disordered" evidence="1">
    <location>
        <begin position="60"/>
        <end position="91"/>
    </location>
</feature>
<keyword evidence="3" id="KW-1185">Reference proteome</keyword>
<evidence type="ECO:0000256" key="1">
    <source>
        <dbReference type="SAM" id="MobiDB-lite"/>
    </source>
</evidence>
<dbReference type="HOGENOM" id="CLU_2224876_0_0_1"/>